<dbReference type="InterPro" id="IPR003423">
    <property type="entry name" value="OMP_efflux"/>
</dbReference>
<reference evidence="8 9" key="1">
    <citation type="submission" date="2011-09" db="EMBL/GenBank/DDBJ databases">
        <title>The permanent draft genome of Caldithrix abyssi DSM 13497.</title>
        <authorList>
            <consortium name="US DOE Joint Genome Institute (JGI-PGF)"/>
            <person name="Lucas S."/>
            <person name="Han J."/>
            <person name="Lapidus A."/>
            <person name="Bruce D."/>
            <person name="Goodwin L."/>
            <person name="Pitluck S."/>
            <person name="Peters L."/>
            <person name="Kyrpides N."/>
            <person name="Mavromatis K."/>
            <person name="Ivanova N."/>
            <person name="Mikhailova N."/>
            <person name="Chertkov O."/>
            <person name="Detter J.C."/>
            <person name="Tapia R."/>
            <person name="Han C."/>
            <person name="Land M."/>
            <person name="Hauser L."/>
            <person name="Markowitz V."/>
            <person name="Cheng J.-F."/>
            <person name="Hugenholtz P."/>
            <person name="Woyke T."/>
            <person name="Wu D."/>
            <person name="Spring S."/>
            <person name="Brambilla E."/>
            <person name="Klenk H.-P."/>
            <person name="Eisen J.A."/>
        </authorList>
    </citation>
    <scope>NUCLEOTIDE SEQUENCE [LARGE SCALE GENOMIC DNA]</scope>
    <source>
        <strain evidence="8 9">DSM 13497</strain>
    </source>
</reference>
<evidence type="ECO:0000256" key="6">
    <source>
        <dbReference type="ARBA" id="ARBA00023136"/>
    </source>
</evidence>
<dbReference type="Proteomes" id="UP000004671">
    <property type="component" value="Chromosome"/>
</dbReference>
<sequence length="485" mass="55501" precursor="true">MKRNYLSYVILFLLFAGIHLGQAQTLTLDEAIDRALKNNELIKRQEERLIQKEHANLEAWGNFLPQVKVEAGYTHLNKPLEIDLNFLREGLLQLQTSDQVKMANLQSLILNGRPLTDAELARVQQQAYLALDAALPPFALAFKDQDYKSATLLGVQPLFLGGKLIAAKKFASSELQASKQELYKTRNDVIQQVVKNYLAVVLMNEVVKTRQNVLQAMLRHQTQAQKLFAQGLISKSDVLRARVAVAEARRNLFDDQNNLELAEIALRHSLALDDQTPIVINDSLVYKALNDSLETFLRLAREGQPVLKLLSFKEQSAAQKFAAERAEFLPQVAAFGKYEMYPEYLSILEPRWAVGFRLQINLFNGFKDYNKLQEARHLKKEVHLLKTHTQRQIDLWVQKAYRQMRNAETRYLQLASDIALARENLRSQQKRFEAGLGTSLDVIDANLILEKEQIARHQSLFDYYQSMVELFAAAGNPAKIKEIWK</sequence>
<name>H1XPR0_CALAY</name>
<dbReference type="eggNOG" id="COG1538">
    <property type="taxonomic scope" value="Bacteria"/>
</dbReference>
<dbReference type="PANTHER" id="PTHR30026:SF5">
    <property type="entry name" value="ABC-TYPE EFFLUX SYSTEM SECRETIN COMPONENT"/>
    <property type="match status" value="1"/>
</dbReference>
<dbReference type="GO" id="GO:0015562">
    <property type="term" value="F:efflux transmembrane transporter activity"/>
    <property type="evidence" value="ECO:0007669"/>
    <property type="project" value="InterPro"/>
</dbReference>
<keyword evidence="5" id="KW-0812">Transmembrane</keyword>
<evidence type="ECO:0000313" key="9">
    <source>
        <dbReference type="Proteomes" id="UP000004671"/>
    </source>
</evidence>
<comment type="similarity">
    <text evidence="2">Belongs to the outer membrane factor (OMF) (TC 1.B.17) family.</text>
</comment>
<dbReference type="STRING" id="880073.Cabys_3136"/>
<dbReference type="EMBL" id="CM001402">
    <property type="protein sequence ID" value="EHO39981.1"/>
    <property type="molecule type" value="Genomic_DNA"/>
</dbReference>
<dbReference type="SUPFAM" id="SSF56954">
    <property type="entry name" value="Outer membrane efflux proteins (OEP)"/>
    <property type="match status" value="1"/>
</dbReference>
<accession>H1XPR0</accession>
<dbReference type="GO" id="GO:0015288">
    <property type="term" value="F:porin activity"/>
    <property type="evidence" value="ECO:0007669"/>
    <property type="project" value="TreeGrafter"/>
</dbReference>
<dbReference type="HOGENOM" id="CLU_012817_9_0_0"/>
<dbReference type="Gene3D" id="1.20.1600.10">
    <property type="entry name" value="Outer membrane efflux proteins (OEP)"/>
    <property type="match status" value="1"/>
</dbReference>
<organism evidence="8 9">
    <name type="scientific">Caldithrix abyssi DSM 13497</name>
    <dbReference type="NCBI Taxonomy" id="880073"/>
    <lineage>
        <taxon>Bacteria</taxon>
        <taxon>Pseudomonadati</taxon>
        <taxon>Calditrichota</taxon>
        <taxon>Calditrichia</taxon>
        <taxon>Calditrichales</taxon>
        <taxon>Calditrichaceae</taxon>
        <taxon>Caldithrix</taxon>
    </lineage>
</organism>
<gene>
    <name evidence="8" type="ORF">Calab_0335</name>
</gene>
<evidence type="ECO:0000256" key="4">
    <source>
        <dbReference type="ARBA" id="ARBA00022452"/>
    </source>
</evidence>
<evidence type="ECO:0000256" key="2">
    <source>
        <dbReference type="ARBA" id="ARBA00007613"/>
    </source>
</evidence>
<keyword evidence="3" id="KW-0813">Transport</keyword>
<dbReference type="GO" id="GO:0009279">
    <property type="term" value="C:cell outer membrane"/>
    <property type="evidence" value="ECO:0007669"/>
    <property type="project" value="UniProtKB-SubCell"/>
</dbReference>
<dbReference type="GO" id="GO:1990281">
    <property type="term" value="C:efflux pump complex"/>
    <property type="evidence" value="ECO:0007669"/>
    <property type="project" value="TreeGrafter"/>
</dbReference>
<evidence type="ECO:0000256" key="7">
    <source>
        <dbReference type="ARBA" id="ARBA00023237"/>
    </source>
</evidence>
<dbReference type="PaxDb" id="880073-Calab_0335"/>
<dbReference type="Pfam" id="PF02321">
    <property type="entry name" value="OEP"/>
    <property type="match status" value="2"/>
</dbReference>
<keyword evidence="9" id="KW-1185">Reference proteome</keyword>
<dbReference type="AlphaFoldDB" id="H1XPR0"/>
<keyword evidence="7" id="KW-0998">Cell outer membrane</keyword>
<protein>
    <submittedName>
        <fullName evidence="8">Outer membrane efflux protein</fullName>
    </submittedName>
</protein>
<dbReference type="RefSeq" id="WP_006926888.1">
    <property type="nucleotide sequence ID" value="NZ_CM001402.1"/>
</dbReference>
<proteinExistence type="inferred from homology"/>
<evidence type="ECO:0000256" key="3">
    <source>
        <dbReference type="ARBA" id="ARBA00022448"/>
    </source>
</evidence>
<dbReference type="InterPro" id="IPR051906">
    <property type="entry name" value="TolC-like"/>
</dbReference>
<comment type="subcellular location">
    <subcellularLocation>
        <location evidence="1">Cell outer membrane</location>
    </subcellularLocation>
</comment>
<dbReference type="PANTHER" id="PTHR30026">
    <property type="entry name" value="OUTER MEMBRANE PROTEIN TOLC"/>
    <property type="match status" value="1"/>
</dbReference>
<keyword evidence="6" id="KW-0472">Membrane</keyword>
<keyword evidence="4" id="KW-1134">Transmembrane beta strand</keyword>
<evidence type="ECO:0000256" key="5">
    <source>
        <dbReference type="ARBA" id="ARBA00022692"/>
    </source>
</evidence>
<evidence type="ECO:0000256" key="1">
    <source>
        <dbReference type="ARBA" id="ARBA00004442"/>
    </source>
</evidence>
<dbReference type="InParanoid" id="H1XPR0"/>
<evidence type="ECO:0000313" key="8">
    <source>
        <dbReference type="EMBL" id="EHO39981.1"/>
    </source>
</evidence>